<evidence type="ECO:0000256" key="2">
    <source>
        <dbReference type="ARBA" id="ARBA00025483"/>
    </source>
</evidence>
<evidence type="ECO:0000259" key="5">
    <source>
        <dbReference type="PROSITE" id="PS50164"/>
    </source>
</evidence>
<evidence type="ECO:0000313" key="6">
    <source>
        <dbReference type="EMBL" id="SAL09661.1"/>
    </source>
</evidence>
<evidence type="ECO:0000256" key="1">
    <source>
        <dbReference type="ARBA" id="ARBA00012417"/>
    </source>
</evidence>
<dbReference type="SMART" id="SM00465">
    <property type="entry name" value="GIYc"/>
    <property type="match status" value="1"/>
</dbReference>
<comment type="subunit">
    <text evidence="3">DNA polymerase III contains a core (composed of alpha, epsilon and theta chains) that associates with a tau subunit. This core dimerizes to form the POLIII' complex. PolIII' associates with the gamma complex (composed of gamma, delta, delta', psi and chi chains) and with the beta chain to form the complete DNA polymerase III complex.</text>
</comment>
<accession>A0A158EQ23</accession>
<dbReference type="GO" id="GO:0005829">
    <property type="term" value="C:cytosol"/>
    <property type="evidence" value="ECO:0007669"/>
    <property type="project" value="TreeGrafter"/>
</dbReference>
<organism evidence="6 7">
    <name type="scientific">Caballeronia humi</name>
    <dbReference type="NCBI Taxonomy" id="326474"/>
    <lineage>
        <taxon>Bacteria</taxon>
        <taxon>Pseudomonadati</taxon>
        <taxon>Pseudomonadota</taxon>
        <taxon>Betaproteobacteria</taxon>
        <taxon>Burkholderiales</taxon>
        <taxon>Burkholderiaceae</taxon>
        <taxon>Caballeronia</taxon>
    </lineage>
</organism>
<proteinExistence type="predicted"/>
<comment type="function">
    <text evidence="2">DNA polymerase III is a complex, multichain enzyme responsible for most of the replicative synthesis in bacteria. The epsilon subunit contain the editing function and is a proofreading 3'-5' exonuclease.</text>
</comment>
<evidence type="ECO:0000256" key="3">
    <source>
        <dbReference type="ARBA" id="ARBA00026073"/>
    </source>
</evidence>
<gene>
    <name evidence="6" type="ORF">AWB65_00058</name>
</gene>
<dbReference type="InterPro" id="IPR000305">
    <property type="entry name" value="GIY-YIG_endonuc"/>
</dbReference>
<dbReference type="PROSITE" id="PS50164">
    <property type="entry name" value="GIY_YIG"/>
    <property type="match status" value="1"/>
</dbReference>
<dbReference type="AlphaFoldDB" id="A0A158EQ23"/>
<dbReference type="PANTHER" id="PTHR30231:SF37">
    <property type="entry name" value="EXODEOXYRIBONUCLEASE 10"/>
    <property type="match status" value="1"/>
</dbReference>
<dbReference type="EMBL" id="FCNW02000001">
    <property type="protein sequence ID" value="SAL09661.1"/>
    <property type="molecule type" value="Genomic_DNA"/>
</dbReference>
<dbReference type="InterPro" id="IPR006054">
    <property type="entry name" value="DnaQ"/>
</dbReference>
<reference evidence="6" key="1">
    <citation type="submission" date="2016-01" db="EMBL/GenBank/DDBJ databases">
        <authorList>
            <person name="Peeters C."/>
        </authorList>
    </citation>
    <scope>NUCLEOTIDE SEQUENCE [LARGE SCALE GENOMIC DNA]</scope>
    <source>
        <strain evidence="6">LMG 22934</strain>
    </source>
</reference>
<dbReference type="GO" id="GO:0003677">
    <property type="term" value="F:DNA binding"/>
    <property type="evidence" value="ECO:0007669"/>
    <property type="project" value="InterPro"/>
</dbReference>
<dbReference type="GO" id="GO:0006289">
    <property type="term" value="P:nucleotide-excision repair"/>
    <property type="evidence" value="ECO:0007669"/>
    <property type="project" value="InterPro"/>
</dbReference>
<keyword evidence="7" id="KW-1185">Reference proteome</keyword>
<protein>
    <recommendedName>
        <fullName evidence="1">DNA-directed DNA polymerase</fullName>
        <ecNumber evidence="1">2.7.7.7</ecNumber>
    </recommendedName>
</protein>
<comment type="caution">
    <text evidence="6">The sequence shown here is derived from an EMBL/GenBank/DDBJ whole genome shotgun (WGS) entry which is preliminary data.</text>
</comment>
<name>A0A158EQ23_9BURK</name>
<feature type="domain" description="GIY-YIG" evidence="5">
    <location>
        <begin position="227"/>
        <end position="305"/>
    </location>
</feature>
<dbReference type="NCBIfam" id="TIGR00573">
    <property type="entry name" value="dnaq"/>
    <property type="match status" value="1"/>
</dbReference>
<dbReference type="Proteomes" id="UP000054977">
    <property type="component" value="Unassembled WGS sequence"/>
</dbReference>
<comment type="catalytic activity">
    <reaction evidence="4">
        <text>DNA(n) + a 2'-deoxyribonucleoside 5'-triphosphate = DNA(n+1) + diphosphate</text>
        <dbReference type="Rhea" id="RHEA:22508"/>
        <dbReference type="Rhea" id="RHEA-COMP:17339"/>
        <dbReference type="Rhea" id="RHEA-COMP:17340"/>
        <dbReference type="ChEBI" id="CHEBI:33019"/>
        <dbReference type="ChEBI" id="CHEBI:61560"/>
        <dbReference type="ChEBI" id="CHEBI:173112"/>
        <dbReference type="EC" id="2.7.7.7"/>
    </reaction>
</comment>
<dbReference type="STRING" id="326474.AWB65_00058"/>
<evidence type="ECO:0000256" key="4">
    <source>
        <dbReference type="ARBA" id="ARBA00049244"/>
    </source>
</evidence>
<dbReference type="EC" id="2.7.7.7" evidence="1"/>
<dbReference type="Pfam" id="PF00929">
    <property type="entry name" value="RNase_T"/>
    <property type="match status" value="1"/>
</dbReference>
<dbReference type="Gene3D" id="3.30.420.10">
    <property type="entry name" value="Ribonuclease H-like superfamily/Ribonuclease H"/>
    <property type="match status" value="1"/>
</dbReference>
<dbReference type="Gene3D" id="3.40.1440.10">
    <property type="entry name" value="GIY-YIG endonuclease"/>
    <property type="match status" value="1"/>
</dbReference>
<dbReference type="SMART" id="SM00479">
    <property type="entry name" value="EXOIII"/>
    <property type="match status" value="1"/>
</dbReference>
<dbReference type="CDD" id="cd06127">
    <property type="entry name" value="DEDDh"/>
    <property type="match status" value="1"/>
</dbReference>
<dbReference type="PANTHER" id="PTHR30231">
    <property type="entry name" value="DNA POLYMERASE III SUBUNIT EPSILON"/>
    <property type="match status" value="1"/>
</dbReference>
<dbReference type="CDD" id="cd10434">
    <property type="entry name" value="GIY-YIG_UvrC_Cho"/>
    <property type="match status" value="1"/>
</dbReference>
<dbReference type="InterPro" id="IPR013520">
    <property type="entry name" value="Ribonucl_H"/>
</dbReference>
<dbReference type="SUPFAM" id="SSF82771">
    <property type="entry name" value="GIY-YIG endonuclease"/>
    <property type="match status" value="1"/>
</dbReference>
<dbReference type="FunFam" id="3.30.420.10:FF:000045">
    <property type="entry name" value="3'-5' exonuclease DinG"/>
    <property type="match status" value="1"/>
</dbReference>
<dbReference type="InterPro" id="IPR012337">
    <property type="entry name" value="RNaseH-like_sf"/>
</dbReference>
<dbReference type="InterPro" id="IPR036397">
    <property type="entry name" value="RNaseH_sf"/>
</dbReference>
<dbReference type="InterPro" id="IPR035901">
    <property type="entry name" value="GIY-YIG_endonuc_sf"/>
</dbReference>
<evidence type="ECO:0000313" key="7">
    <source>
        <dbReference type="Proteomes" id="UP000054977"/>
    </source>
</evidence>
<dbReference type="SUPFAM" id="SSF53098">
    <property type="entry name" value="Ribonuclease H-like"/>
    <property type="match status" value="1"/>
</dbReference>
<dbReference type="InterPro" id="IPR047296">
    <property type="entry name" value="GIY-YIG_UvrC_Cho"/>
</dbReference>
<dbReference type="GO" id="GO:0008408">
    <property type="term" value="F:3'-5' exonuclease activity"/>
    <property type="evidence" value="ECO:0007669"/>
    <property type="project" value="TreeGrafter"/>
</dbReference>
<sequence>MKCTRANSRVLTAFTYTMHTPPPLSINAFPAVPVVFVDLETTGGSLGIDRITEIGIVEAGPFGVTQWSSLVNPQKPIPSFIQNLTGITDSMVREAPTFDELAASLFERMHGRLFIAHNAHFDHGFLRGEFKRLGLKFQPDVLCTVQLSRAIYPAQTRHGLDALVERHALVPSARHRALADADLLWQFWQHLHQAHPSDDLCAHIDRITRRFRLAGDIDEDTIERIPAGCGIYVFYGEEDAPLFVGRSVRLRQRVRSHLTGGKRSAKDLRLAALVRRVEWTATGGEIGALLAEAQRVARLRPPHNRVIRARRDDARGAAWPYTGAIAIDERDPATGLHAWHVVDEWQYFGTAATLTEAAALRTQATGAAFELSTYRILGERLARGLAFVPLNVMAAVV</sequence>
<dbReference type="GO" id="GO:0003887">
    <property type="term" value="F:DNA-directed DNA polymerase activity"/>
    <property type="evidence" value="ECO:0007669"/>
    <property type="project" value="UniProtKB-EC"/>
</dbReference>
<dbReference type="GO" id="GO:0045004">
    <property type="term" value="P:DNA replication proofreading"/>
    <property type="evidence" value="ECO:0007669"/>
    <property type="project" value="TreeGrafter"/>
</dbReference>